<gene>
    <name evidence="3" type="ORF">GPICK_01220</name>
</gene>
<dbReference type="KEGG" id="gpi:GPICK_01220"/>
<dbReference type="EMBL" id="CP009788">
    <property type="protein sequence ID" value="AJE02178.1"/>
    <property type="molecule type" value="Genomic_DNA"/>
</dbReference>
<evidence type="ECO:0000256" key="1">
    <source>
        <dbReference type="SAM" id="MobiDB-lite"/>
    </source>
</evidence>
<reference evidence="3 4" key="1">
    <citation type="journal article" date="2015" name="Genome Announc.">
        <title>Complete Genome of Geobacter pickeringii G13T, a Metal-Reducing Isolate from Sedimentary Kaolin Deposits.</title>
        <authorList>
            <person name="Badalamenti J.P."/>
            <person name="Bond D.R."/>
        </authorList>
    </citation>
    <scope>NUCLEOTIDE SEQUENCE [LARGE SCALE GENOMIC DNA]</scope>
    <source>
        <strain evidence="3 4">G13</strain>
    </source>
</reference>
<dbReference type="Proteomes" id="UP000057609">
    <property type="component" value="Chromosome"/>
</dbReference>
<keyword evidence="4" id="KW-1185">Reference proteome</keyword>
<dbReference type="RefSeq" id="WP_039739801.1">
    <property type="nucleotide sequence ID" value="NZ_CP009788.1"/>
</dbReference>
<evidence type="ECO:0000256" key="2">
    <source>
        <dbReference type="SAM" id="SignalP"/>
    </source>
</evidence>
<dbReference type="OrthoDB" id="9801336at2"/>
<proteinExistence type="predicted"/>
<dbReference type="HOGENOM" id="CLU_484640_0_0_7"/>
<dbReference type="STRING" id="345632.GPICK_01220"/>
<evidence type="ECO:0000313" key="4">
    <source>
        <dbReference type="Proteomes" id="UP000057609"/>
    </source>
</evidence>
<organism evidence="3 4">
    <name type="scientific">Geobacter pickeringii</name>
    <dbReference type="NCBI Taxonomy" id="345632"/>
    <lineage>
        <taxon>Bacteria</taxon>
        <taxon>Pseudomonadati</taxon>
        <taxon>Thermodesulfobacteriota</taxon>
        <taxon>Desulfuromonadia</taxon>
        <taxon>Geobacterales</taxon>
        <taxon>Geobacteraceae</taxon>
        <taxon>Geobacter</taxon>
    </lineage>
</organism>
<feature type="signal peptide" evidence="2">
    <location>
        <begin position="1"/>
        <end position="26"/>
    </location>
</feature>
<evidence type="ECO:0008006" key="5">
    <source>
        <dbReference type="Google" id="ProtNLM"/>
    </source>
</evidence>
<keyword evidence="2" id="KW-0732">Signal</keyword>
<accession>A0A0B5B6L4</accession>
<feature type="compositionally biased region" description="Low complexity" evidence="1">
    <location>
        <begin position="31"/>
        <end position="43"/>
    </location>
</feature>
<dbReference type="AlphaFoldDB" id="A0A0B5B6L4"/>
<name>A0A0B5B6L4_9BACT</name>
<feature type="compositionally biased region" description="Basic and acidic residues" evidence="1">
    <location>
        <begin position="56"/>
        <end position="68"/>
    </location>
</feature>
<feature type="chain" id="PRO_5002098788" description="Alginate export domain-containing protein" evidence="2">
    <location>
        <begin position="27"/>
        <end position="562"/>
    </location>
</feature>
<protein>
    <recommendedName>
        <fullName evidence="5">Alginate export domain-containing protein</fullName>
    </recommendedName>
</protein>
<evidence type="ECO:0000313" key="3">
    <source>
        <dbReference type="EMBL" id="AJE02178.1"/>
    </source>
</evidence>
<feature type="region of interest" description="Disordered" evidence="1">
    <location>
        <begin position="30"/>
        <end position="90"/>
    </location>
</feature>
<sequence>MTHHAKKMVPLVALLLFAAAAVPAWSDDQPAEPAAAVSPAPESGTVEPEQTAGSAEPEHAAVSVEHESPTGADVPAPEPAGASNESSEVETLHESFDPFNWLVYKPLWAVTGWVGDFNPIGKYVSAPLEEAVPGLRVKGFINNISQINTTSTDHNVGLGHRDKDWRLQKQEVRTQLELKYQANDNLEFVNINNFQWDGAYALQHSAGLYTDGSRNQEYYQDFKRIVREAYLRGNYGNVNFTLGKQIVNWGKMDGKVIDIVNAADGRDVVDFHIGDYEWRAIGQWMANVSVRPTETFTVNLLWNPDFQSNVGPAAGSPYWYPFAPSPPANAPQTPHDKPWGFDRLADSEAGVRLDTTIGALSLSGIYYYGFDRDPVYFSSDNQLRHTRLNRFGYALDYGTNILGQRLIIRSEALYSSGKTFNTTDPAAFNGIVKKDQLKLAVAFETSVGSAENKVDILYQPIWTRQLGYDKRTGAVRNDLLHVVNLSHSVRKTNDRLTLSTTGYISGGSVYSGLSYNVSAGWKFNDFLKATVAYNDYLGKDTDIPWGAYRKWKNVTVDIKYEF</sequence>